<organism evidence="1 2">
    <name type="scientific">Thelephora ganbajun</name>
    <name type="common">Ganba fungus</name>
    <dbReference type="NCBI Taxonomy" id="370292"/>
    <lineage>
        <taxon>Eukaryota</taxon>
        <taxon>Fungi</taxon>
        <taxon>Dikarya</taxon>
        <taxon>Basidiomycota</taxon>
        <taxon>Agaricomycotina</taxon>
        <taxon>Agaricomycetes</taxon>
        <taxon>Thelephorales</taxon>
        <taxon>Thelephoraceae</taxon>
        <taxon>Thelephora</taxon>
    </lineage>
</organism>
<gene>
    <name evidence="1" type="ORF">BDM02DRAFT_3094854</name>
</gene>
<dbReference type="Proteomes" id="UP000886501">
    <property type="component" value="Unassembled WGS sequence"/>
</dbReference>
<proteinExistence type="predicted"/>
<name>A0ACB6ZHX8_THEGA</name>
<evidence type="ECO:0000313" key="1">
    <source>
        <dbReference type="EMBL" id="KAF9649390.1"/>
    </source>
</evidence>
<sequence>MGLLNLLLALAAVPSILGAVVSTSTPRPLVIWHGMGDSHASPGMVEFGEVIAEIHPGIFIHSVYIEEDQEEDRRAGFYGNVNEQVDFVAEQIANITELKDGFDAIGFSQGGQFLRAYVERYNSPPVHNLITFGSQHMGIIGISDIPTCRPWDLMCQAARRAAKSSVYSHWAQTNIVQAQYYRDPDRMDSYLASNKFLADINNEIPDTHNTTYAKNLAILNKLVLVLFSKDVTVVPKESSWFGSYAPSNETFPGDKKVIPMRMQELYLHDTIGLKRLDKGGGVVFRTCDGVHMQLTDDCWRPLVEEFVGGAVRGTPSLRIQV</sequence>
<reference evidence="1" key="2">
    <citation type="journal article" date="2020" name="Nat. Commun.">
        <title>Large-scale genome sequencing of mycorrhizal fungi provides insights into the early evolution of symbiotic traits.</title>
        <authorList>
            <person name="Miyauchi S."/>
            <person name="Kiss E."/>
            <person name="Kuo A."/>
            <person name="Drula E."/>
            <person name="Kohler A."/>
            <person name="Sanchez-Garcia M."/>
            <person name="Morin E."/>
            <person name="Andreopoulos B."/>
            <person name="Barry K.W."/>
            <person name="Bonito G."/>
            <person name="Buee M."/>
            <person name="Carver A."/>
            <person name="Chen C."/>
            <person name="Cichocki N."/>
            <person name="Clum A."/>
            <person name="Culley D."/>
            <person name="Crous P.W."/>
            <person name="Fauchery L."/>
            <person name="Girlanda M."/>
            <person name="Hayes R.D."/>
            <person name="Keri Z."/>
            <person name="LaButti K."/>
            <person name="Lipzen A."/>
            <person name="Lombard V."/>
            <person name="Magnuson J."/>
            <person name="Maillard F."/>
            <person name="Murat C."/>
            <person name="Nolan M."/>
            <person name="Ohm R.A."/>
            <person name="Pangilinan J."/>
            <person name="Pereira M.F."/>
            <person name="Perotto S."/>
            <person name="Peter M."/>
            <person name="Pfister S."/>
            <person name="Riley R."/>
            <person name="Sitrit Y."/>
            <person name="Stielow J.B."/>
            <person name="Szollosi G."/>
            <person name="Zifcakova L."/>
            <person name="Stursova M."/>
            <person name="Spatafora J.W."/>
            <person name="Tedersoo L."/>
            <person name="Vaario L.M."/>
            <person name="Yamada A."/>
            <person name="Yan M."/>
            <person name="Wang P."/>
            <person name="Xu J."/>
            <person name="Bruns T."/>
            <person name="Baldrian P."/>
            <person name="Vilgalys R."/>
            <person name="Dunand C."/>
            <person name="Henrissat B."/>
            <person name="Grigoriev I.V."/>
            <person name="Hibbett D."/>
            <person name="Nagy L.G."/>
            <person name="Martin F.M."/>
        </authorList>
    </citation>
    <scope>NUCLEOTIDE SEQUENCE</scope>
    <source>
        <strain evidence="1">P2</strain>
    </source>
</reference>
<comment type="caution">
    <text evidence="1">The sequence shown here is derived from an EMBL/GenBank/DDBJ whole genome shotgun (WGS) entry which is preliminary data.</text>
</comment>
<evidence type="ECO:0000313" key="2">
    <source>
        <dbReference type="Proteomes" id="UP000886501"/>
    </source>
</evidence>
<reference evidence="1" key="1">
    <citation type="submission" date="2019-10" db="EMBL/GenBank/DDBJ databases">
        <authorList>
            <consortium name="DOE Joint Genome Institute"/>
            <person name="Kuo A."/>
            <person name="Miyauchi S."/>
            <person name="Kiss E."/>
            <person name="Drula E."/>
            <person name="Kohler A."/>
            <person name="Sanchez-Garcia M."/>
            <person name="Andreopoulos B."/>
            <person name="Barry K.W."/>
            <person name="Bonito G."/>
            <person name="Buee M."/>
            <person name="Carver A."/>
            <person name="Chen C."/>
            <person name="Cichocki N."/>
            <person name="Clum A."/>
            <person name="Culley D."/>
            <person name="Crous P.W."/>
            <person name="Fauchery L."/>
            <person name="Girlanda M."/>
            <person name="Hayes R."/>
            <person name="Keri Z."/>
            <person name="Labutti K."/>
            <person name="Lipzen A."/>
            <person name="Lombard V."/>
            <person name="Magnuson J."/>
            <person name="Maillard F."/>
            <person name="Morin E."/>
            <person name="Murat C."/>
            <person name="Nolan M."/>
            <person name="Ohm R."/>
            <person name="Pangilinan J."/>
            <person name="Pereira M."/>
            <person name="Perotto S."/>
            <person name="Peter M."/>
            <person name="Riley R."/>
            <person name="Sitrit Y."/>
            <person name="Stielow B."/>
            <person name="Szollosi G."/>
            <person name="Zifcakova L."/>
            <person name="Stursova M."/>
            <person name="Spatafora J.W."/>
            <person name="Tedersoo L."/>
            <person name="Vaario L.-M."/>
            <person name="Yamada A."/>
            <person name="Yan M."/>
            <person name="Wang P."/>
            <person name="Xu J."/>
            <person name="Bruns T."/>
            <person name="Baldrian P."/>
            <person name="Vilgalys R."/>
            <person name="Henrissat B."/>
            <person name="Grigoriev I.V."/>
            <person name="Hibbett D."/>
            <person name="Nagy L.G."/>
            <person name="Martin F.M."/>
        </authorList>
    </citation>
    <scope>NUCLEOTIDE SEQUENCE</scope>
    <source>
        <strain evidence="1">P2</strain>
    </source>
</reference>
<accession>A0ACB6ZHX8</accession>
<protein>
    <submittedName>
        <fullName evidence="1">Palmitoyl-protein thioesterase</fullName>
    </submittedName>
</protein>
<keyword evidence="2" id="KW-1185">Reference proteome</keyword>
<dbReference type="EMBL" id="MU117998">
    <property type="protein sequence ID" value="KAF9649390.1"/>
    <property type="molecule type" value="Genomic_DNA"/>
</dbReference>